<evidence type="ECO:0000256" key="2">
    <source>
        <dbReference type="SAM" id="SignalP"/>
    </source>
</evidence>
<dbReference type="PROSITE" id="PS51257">
    <property type="entry name" value="PROKAR_LIPOPROTEIN"/>
    <property type="match status" value="1"/>
</dbReference>
<sequence>MRKTRPQTRLTRSIAFAAGLGAACSAVLAITPSAAFAGACDTLLPVAGEYSSGFGYRGRGFHPGVDIRAPYGAPIQAARPGRVVYAGRYFAYGLIVDVEHADGTVARYAHLSRIAPGVAVGAQVGPNGAIGAVGRTGRTTGAHLHVELRIHGRPVNPWPWLTQTACLEDRQVAEAPR</sequence>
<name>A0ABS7A4Y7_9PROT</name>
<dbReference type="InterPro" id="IPR011055">
    <property type="entry name" value="Dup_hybrid_motif"/>
</dbReference>
<dbReference type="Proteomes" id="UP001196565">
    <property type="component" value="Unassembled WGS sequence"/>
</dbReference>
<protein>
    <submittedName>
        <fullName evidence="4">M23 family metallopeptidase</fullName>
    </submittedName>
</protein>
<gene>
    <name evidence="4" type="ORF">KPL78_05795</name>
</gene>
<evidence type="ECO:0000313" key="4">
    <source>
        <dbReference type="EMBL" id="MBW6397353.1"/>
    </source>
</evidence>
<dbReference type="CDD" id="cd12797">
    <property type="entry name" value="M23_peptidase"/>
    <property type="match status" value="1"/>
</dbReference>
<evidence type="ECO:0000313" key="5">
    <source>
        <dbReference type="Proteomes" id="UP001196565"/>
    </source>
</evidence>
<dbReference type="Pfam" id="PF01551">
    <property type="entry name" value="Peptidase_M23"/>
    <property type="match status" value="1"/>
</dbReference>
<dbReference type="EMBL" id="JAHYBZ010000002">
    <property type="protein sequence ID" value="MBW6397353.1"/>
    <property type="molecule type" value="Genomic_DNA"/>
</dbReference>
<dbReference type="PANTHER" id="PTHR21666:SF289">
    <property type="entry name" value="L-ALA--D-GLU ENDOPEPTIDASE"/>
    <property type="match status" value="1"/>
</dbReference>
<evidence type="ECO:0000259" key="3">
    <source>
        <dbReference type="Pfam" id="PF01551"/>
    </source>
</evidence>
<evidence type="ECO:0000256" key="1">
    <source>
        <dbReference type="ARBA" id="ARBA00022729"/>
    </source>
</evidence>
<dbReference type="InterPro" id="IPR050570">
    <property type="entry name" value="Cell_wall_metabolism_enzyme"/>
</dbReference>
<dbReference type="SUPFAM" id="SSF51261">
    <property type="entry name" value="Duplicated hybrid motif"/>
    <property type="match status" value="1"/>
</dbReference>
<proteinExistence type="predicted"/>
<feature type="chain" id="PRO_5047293123" evidence="2">
    <location>
        <begin position="38"/>
        <end position="177"/>
    </location>
</feature>
<dbReference type="Gene3D" id="2.70.70.10">
    <property type="entry name" value="Glucose Permease (Domain IIA)"/>
    <property type="match status" value="1"/>
</dbReference>
<comment type="caution">
    <text evidence="4">The sequence shown here is derived from an EMBL/GenBank/DDBJ whole genome shotgun (WGS) entry which is preliminary data.</text>
</comment>
<dbReference type="RefSeq" id="WP_219761976.1">
    <property type="nucleotide sequence ID" value="NZ_JAHYBZ010000002.1"/>
</dbReference>
<dbReference type="InterPro" id="IPR016047">
    <property type="entry name" value="M23ase_b-sheet_dom"/>
</dbReference>
<feature type="signal peptide" evidence="2">
    <location>
        <begin position="1"/>
        <end position="37"/>
    </location>
</feature>
<keyword evidence="5" id="KW-1185">Reference proteome</keyword>
<organism evidence="4 5">
    <name type="scientific">Roseomonas alba</name>
    <dbReference type="NCBI Taxonomy" id="2846776"/>
    <lineage>
        <taxon>Bacteria</taxon>
        <taxon>Pseudomonadati</taxon>
        <taxon>Pseudomonadota</taxon>
        <taxon>Alphaproteobacteria</taxon>
        <taxon>Acetobacterales</taxon>
        <taxon>Roseomonadaceae</taxon>
        <taxon>Roseomonas</taxon>
    </lineage>
</organism>
<reference evidence="4 5" key="1">
    <citation type="submission" date="2021-07" db="EMBL/GenBank/DDBJ databases">
        <authorList>
            <person name="So Y."/>
        </authorList>
    </citation>
    <scope>NUCLEOTIDE SEQUENCE [LARGE SCALE GENOMIC DNA]</scope>
    <source>
        <strain evidence="4 5">HJA6</strain>
    </source>
</reference>
<accession>A0ABS7A4Y7</accession>
<keyword evidence="1 2" id="KW-0732">Signal</keyword>
<feature type="domain" description="M23ase beta-sheet core" evidence="3">
    <location>
        <begin position="61"/>
        <end position="157"/>
    </location>
</feature>
<dbReference type="PANTHER" id="PTHR21666">
    <property type="entry name" value="PEPTIDASE-RELATED"/>
    <property type="match status" value="1"/>
</dbReference>